<dbReference type="InterPro" id="IPR008995">
    <property type="entry name" value="Mo/tungstate-bd_C_term_dom"/>
</dbReference>
<dbReference type="Pfam" id="PF00005">
    <property type="entry name" value="ABC_tran"/>
    <property type="match status" value="1"/>
</dbReference>
<dbReference type="GO" id="GO:0005524">
    <property type="term" value="F:ATP binding"/>
    <property type="evidence" value="ECO:0007669"/>
    <property type="project" value="UniProtKB-KW"/>
</dbReference>
<evidence type="ECO:0000256" key="5">
    <source>
        <dbReference type="ARBA" id="ARBA00022840"/>
    </source>
</evidence>
<dbReference type="SUPFAM" id="SSF50331">
    <property type="entry name" value="MOP-like"/>
    <property type="match status" value="1"/>
</dbReference>
<evidence type="ECO:0000256" key="3">
    <source>
        <dbReference type="ARBA" id="ARBA00022448"/>
    </source>
</evidence>
<evidence type="ECO:0000256" key="6">
    <source>
        <dbReference type="ARBA" id="ARBA00024722"/>
    </source>
</evidence>
<dbReference type="PANTHER" id="PTHR43875">
    <property type="entry name" value="MALTODEXTRIN IMPORT ATP-BINDING PROTEIN MSMX"/>
    <property type="match status" value="1"/>
</dbReference>
<evidence type="ECO:0000256" key="4">
    <source>
        <dbReference type="ARBA" id="ARBA00022741"/>
    </source>
</evidence>
<accession>A0A1M5SFA5</accession>
<keyword evidence="3" id="KW-0813">Transport</keyword>
<name>A0A1M5SFA5_9BRAD</name>
<dbReference type="FunFam" id="3.40.50.300:FF:000042">
    <property type="entry name" value="Maltose/maltodextrin ABC transporter, ATP-binding protein"/>
    <property type="match status" value="1"/>
</dbReference>
<keyword evidence="8" id="KW-0762">Sugar transport</keyword>
<organism evidence="8 9">
    <name type="scientific">Bradyrhizobium erythrophlei</name>
    <dbReference type="NCBI Taxonomy" id="1437360"/>
    <lineage>
        <taxon>Bacteria</taxon>
        <taxon>Pseudomonadati</taxon>
        <taxon>Pseudomonadota</taxon>
        <taxon>Alphaproteobacteria</taxon>
        <taxon>Hyphomicrobiales</taxon>
        <taxon>Nitrobacteraceae</taxon>
        <taxon>Bradyrhizobium</taxon>
    </lineage>
</organism>
<comment type="subcellular location">
    <subcellularLocation>
        <location evidence="1">Cell inner membrane</location>
        <topology evidence="1">Peripheral membrane protein</topology>
    </subcellularLocation>
</comment>
<dbReference type="InterPro" id="IPR003593">
    <property type="entry name" value="AAA+_ATPase"/>
</dbReference>
<protein>
    <submittedName>
        <fullName evidence="8">Multiple sugar transport system ATP-binding protein</fullName>
    </submittedName>
</protein>
<dbReference type="Gene3D" id="3.40.50.300">
    <property type="entry name" value="P-loop containing nucleotide triphosphate hydrolases"/>
    <property type="match status" value="1"/>
</dbReference>
<dbReference type="PROSITE" id="PS50893">
    <property type="entry name" value="ABC_TRANSPORTER_2"/>
    <property type="match status" value="1"/>
</dbReference>
<dbReference type="SMART" id="SM00382">
    <property type="entry name" value="AAA"/>
    <property type="match status" value="1"/>
</dbReference>
<dbReference type="RefSeq" id="WP_244567676.1">
    <property type="nucleotide sequence ID" value="NZ_LT670818.1"/>
</dbReference>
<evidence type="ECO:0000313" key="8">
    <source>
        <dbReference type="EMBL" id="SHH37159.1"/>
    </source>
</evidence>
<comment type="function">
    <text evidence="6">Involved in beta-(1--&gt;2)glucan export. Transmembrane domains (TMD) form a pore in the inner membrane and the ATP-binding domain (NBD) is responsible for energy generation.</text>
</comment>
<dbReference type="InterPro" id="IPR013611">
    <property type="entry name" value="Transp-assoc_OB_typ2"/>
</dbReference>
<evidence type="ECO:0000259" key="7">
    <source>
        <dbReference type="PROSITE" id="PS50893"/>
    </source>
</evidence>
<dbReference type="GO" id="GO:0055052">
    <property type="term" value="C:ATP-binding cassette (ABC) transporter complex, substrate-binding subunit-containing"/>
    <property type="evidence" value="ECO:0007669"/>
    <property type="project" value="TreeGrafter"/>
</dbReference>
<comment type="similarity">
    <text evidence="2">Belongs to the ABC transporter superfamily.</text>
</comment>
<sequence>MKPLRIDSMLAPAALEVRGLCKAFGDKAALCDLGFAIPEGGVTVLLGSAGAGKTTTLRLIAGVDRPNAGRVLMRGRDVTECEPKDRDIAMIFDNLALYPNKTGFANIASSLTIRGTAKAEIEQRVAEVSSRLRIAHVLNRLPKTMSGGERQRVALGRALIRKPALFLLDEPLSSLDAMLRIELRAELKRLQRDLGATFLLATPDFAEAMAVADTVVMLRAGHIVQIATAQLLYDDPADREVARFVGSPEINLLKAFYEPGILGSIRVAGASFAGLTKLRNALPKAGGPFEIGIRPEHLKLLPPEEAPIKARVFDIEPLGLKSMVTVINEGSEMRLIVDTDVAGRYGAGDVVGLDLVDRGLLAFDAVSGVRLG</sequence>
<keyword evidence="5 8" id="KW-0067">ATP-binding</keyword>
<dbReference type="PROSITE" id="PS00211">
    <property type="entry name" value="ABC_TRANSPORTER_1"/>
    <property type="match status" value="1"/>
</dbReference>
<keyword evidence="4" id="KW-0547">Nucleotide-binding</keyword>
<reference evidence="8 9" key="1">
    <citation type="submission" date="2016-11" db="EMBL/GenBank/DDBJ databases">
        <authorList>
            <person name="Jaros S."/>
            <person name="Januszkiewicz K."/>
            <person name="Wedrychowicz H."/>
        </authorList>
    </citation>
    <scope>NUCLEOTIDE SEQUENCE [LARGE SCALE GENOMIC DNA]</scope>
    <source>
        <strain evidence="8 9">GAS242</strain>
    </source>
</reference>
<dbReference type="SUPFAM" id="SSF52540">
    <property type="entry name" value="P-loop containing nucleoside triphosphate hydrolases"/>
    <property type="match status" value="1"/>
</dbReference>
<gene>
    <name evidence="8" type="ORF">SAMN05444169_7110</name>
</gene>
<dbReference type="GO" id="GO:0140359">
    <property type="term" value="F:ABC-type transporter activity"/>
    <property type="evidence" value="ECO:0007669"/>
    <property type="project" value="UniProtKB-ARBA"/>
</dbReference>
<dbReference type="InterPro" id="IPR012340">
    <property type="entry name" value="NA-bd_OB-fold"/>
</dbReference>
<dbReference type="Pfam" id="PF08402">
    <property type="entry name" value="TOBE_2"/>
    <property type="match status" value="1"/>
</dbReference>
<dbReference type="GO" id="GO:0016887">
    <property type="term" value="F:ATP hydrolysis activity"/>
    <property type="evidence" value="ECO:0007669"/>
    <property type="project" value="InterPro"/>
</dbReference>
<dbReference type="AlphaFoldDB" id="A0A1M5SFA5"/>
<dbReference type="EMBL" id="LT670818">
    <property type="protein sequence ID" value="SHH37159.1"/>
    <property type="molecule type" value="Genomic_DNA"/>
</dbReference>
<evidence type="ECO:0000256" key="1">
    <source>
        <dbReference type="ARBA" id="ARBA00004417"/>
    </source>
</evidence>
<dbReference type="InterPro" id="IPR003439">
    <property type="entry name" value="ABC_transporter-like_ATP-bd"/>
</dbReference>
<dbReference type="InterPro" id="IPR027417">
    <property type="entry name" value="P-loop_NTPase"/>
</dbReference>
<proteinExistence type="inferred from homology"/>
<feature type="domain" description="ABC transporter" evidence="7">
    <location>
        <begin position="15"/>
        <end position="245"/>
    </location>
</feature>
<dbReference type="InterPro" id="IPR017871">
    <property type="entry name" value="ABC_transporter-like_CS"/>
</dbReference>
<dbReference type="InterPro" id="IPR047641">
    <property type="entry name" value="ABC_transpr_MalK/UgpC-like"/>
</dbReference>
<dbReference type="Gene3D" id="2.40.50.140">
    <property type="entry name" value="Nucleic acid-binding proteins"/>
    <property type="match status" value="1"/>
</dbReference>
<evidence type="ECO:0000256" key="2">
    <source>
        <dbReference type="ARBA" id="ARBA00005417"/>
    </source>
</evidence>
<dbReference type="PANTHER" id="PTHR43875:SF1">
    <property type="entry name" value="OSMOPROTECTIVE COMPOUNDS UPTAKE ATP-BINDING PROTEIN GGTA"/>
    <property type="match status" value="1"/>
</dbReference>
<evidence type="ECO:0000313" key="9">
    <source>
        <dbReference type="Proteomes" id="UP000190675"/>
    </source>
</evidence>
<dbReference type="Proteomes" id="UP000190675">
    <property type="component" value="Chromosome I"/>
</dbReference>